<dbReference type="Proteomes" id="UP000433883">
    <property type="component" value="Unassembled WGS sequence"/>
</dbReference>
<dbReference type="EMBL" id="WNWQ01000225">
    <property type="protein sequence ID" value="KAE9973713.1"/>
    <property type="molecule type" value="Genomic_DNA"/>
</dbReference>
<comment type="cofactor">
    <cofactor evidence="1 6">
        <name>heme</name>
        <dbReference type="ChEBI" id="CHEBI:30413"/>
    </cofactor>
</comment>
<dbReference type="PRINTS" id="PR00385">
    <property type="entry name" value="P450"/>
</dbReference>
<proteinExistence type="inferred from homology"/>
<accession>A0A8H3UR53</accession>
<evidence type="ECO:0000256" key="6">
    <source>
        <dbReference type="PIRSR" id="PIRSR602401-1"/>
    </source>
</evidence>
<reference evidence="8 10" key="1">
    <citation type="submission" date="2019-11" db="EMBL/GenBank/DDBJ databases">
        <title>Venturia inaequalis Genome Resource.</title>
        <authorList>
            <person name="Lichtner F.J."/>
        </authorList>
    </citation>
    <scope>NUCLEOTIDE SEQUENCE [LARGE SCALE GENOMIC DNA]</scope>
    <source>
        <strain evidence="8">Bline_iso_100314</strain>
        <strain evidence="9 11">DMI_063113</strain>
    </source>
</reference>
<dbReference type="InterPro" id="IPR017972">
    <property type="entry name" value="Cyt_P450_CS"/>
</dbReference>
<evidence type="ECO:0000256" key="3">
    <source>
        <dbReference type="ARBA" id="ARBA00022617"/>
    </source>
</evidence>
<dbReference type="InterPro" id="IPR050121">
    <property type="entry name" value="Cytochrome_P450_monoxygenase"/>
</dbReference>
<dbReference type="AlphaFoldDB" id="A0A8H3UR53"/>
<keyword evidence="4 6" id="KW-0479">Metal-binding</keyword>
<dbReference type="SUPFAM" id="SSF48264">
    <property type="entry name" value="Cytochrome P450"/>
    <property type="match status" value="1"/>
</dbReference>
<dbReference type="GO" id="GO:0020037">
    <property type="term" value="F:heme binding"/>
    <property type="evidence" value="ECO:0007669"/>
    <property type="project" value="InterPro"/>
</dbReference>
<dbReference type="InterPro" id="IPR036396">
    <property type="entry name" value="Cyt_P450_sf"/>
</dbReference>
<dbReference type="Gene3D" id="1.10.630.10">
    <property type="entry name" value="Cytochrome P450"/>
    <property type="match status" value="1"/>
</dbReference>
<protein>
    <submittedName>
        <fullName evidence="8">Uncharacterized protein</fullName>
    </submittedName>
</protein>
<name>A0A8H3UR53_VENIN</name>
<gene>
    <name evidence="8" type="ORF">BLS_003457</name>
    <name evidence="9" type="ORF">EG327_000547</name>
</gene>
<dbReference type="PRINTS" id="PR00463">
    <property type="entry name" value="EP450I"/>
</dbReference>
<dbReference type="PANTHER" id="PTHR24305">
    <property type="entry name" value="CYTOCHROME P450"/>
    <property type="match status" value="1"/>
</dbReference>
<keyword evidence="7" id="KW-0503">Monooxygenase</keyword>
<dbReference type="GO" id="GO:0005506">
    <property type="term" value="F:iron ion binding"/>
    <property type="evidence" value="ECO:0007669"/>
    <property type="project" value="InterPro"/>
</dbReference>
<evidence type="ECO:0000313" key="10">
    <source>
        <dbReference type="Proteomes" id="UP000433883"/>
    </source>
</evidence>
<keyword evidence="11" id="KW-1185">Reference proteome</keyword>
<keyword evidence="5 6" id="KW-0408">Iron</keyword>
<sequence length="503" mass="56594">MGLAFLLTGASALSLLVYAVYTIIYRLYFHPLAKFPGPRLNAITPLPSIRSLLRGRLPFDEKVWHDKYGSVVRVGPTVLSFNSPQAWEDIYGFRVGSLNMNKDPIHVGIIDPIRGSTTLSMADDVNHARQRRALAYSFSQKALSEQEHIIGGYVDMLTEKLGRKADAGEALNLVDWLNFTTFDMIGDLAFGEPFGCLKGEKFQDWVALIFETIKVSVFEQATRRFAAPGSFLQTFFVGCIPAAKKALKRAHLTRSQEKVMRRLSAEKDSSHRDFIWYILQQREKHDLKDDEIVMNGALFIAAGSETTANLLSGLISKLIRNPTKYQKLVHELRTNITHEDELTNNNIQKLPYLNACLEEGLRTNPPVPAGLLRTVPPGGATIDGSFVPAGTAVAVNSWAASHNPKSFKDCDEFIPERWIDAAYDGDKKKAMQPFSLGPRGCMGRHLSYMEMRLILGKLLWGFDLESVDGAWRWDPSGEMRFMRAFITWEKPELNVKLVRVKRV</sequence>
<dbReference type="InterPro" id="IPR001128">
    <property type="entry name" value="Cyt_P450"/>
</dbReference>
<organism evidence="8 10">
    <name type="scientific">Venturia inaequalis</name>
    <name type="common">Apple scab fungus</name>
    <dbReference type="NCBI Taxonomy" id="5025"/>
    <lineage>
        <taxon>Eukaryota</taxon>
        <taxon>Fungi</taxon>
        <taxon>Dikarya</taxon>
        <taxon>Ascomycota</taxon>
        <taxon>Pezizomycotina</taxon>
        <taxon>Dothideomycetes</taxon>
        <taxon>Pleosporomycetidae</taxon>
        <taxon>Venturiales</taxon>
        <taxon>Venturiaceae</taxon>
        <taxon>Venturia</taxon>
    </lineage>
</organism>
<evidence type="ECO:0000313" key="9">
    <source>
        <dbReference type="EMBL" id="KAE9991075.1"/>
    </source>
</evidence>
<dbReference type="InterPro" id="IPR002401">
    <property type="entry name" value="Cyt_P450_E_grp-I"/>
</dbReference>
<dbReference type="Pfam" id="PF00067">
    <property type="entry name" value="p450"/>
    <property type="match status" value="1"/>
</dbReference>
<dbReference type="CDD" id="cd11058">
    <property type="entry name" value="CYP60B-like"/>
    <property type="match status" value="1"/>
</dbReference>
<dbReference type="Proteomes" id="UP000490939">
    <property type="component" value="Unassembled WGS sequence"/>
</dbReference>
<evidence type="ECO:0000256" key="2">
    <source>
        <dbReference type="ARBA" id="ARBA00010617"/>
    </source>
</evidence>
<dbReference type="EMBL" id="WNWR01000110">
    <property type="protein sequence ID" value="KAE9991075.1"/>
    <property type="molecule type" value="Genomic_DNA"/>
</dbReference>
<keyword evidence="3 6" id="KW-0349">Heme</keyword>
<dbReference type="GO" id="GO:0004497">
    <property type="term" value="F:monooxygenase activity"/>
    <property type="evidence" value="ECO:0007669"/>
    <property type="project" value="UniProtKB-KW"/>
</dbReference>
<feature type="binding site" description="axial binding residue" evidence="6">
    <location>
        <position position="441"/>
    </location>
    <ligand>
        <name>heme</name>
        <dbReference type="ChEBI" id="CHEBI:30413"/>
    </ligand>
    <ligandPart>
        <name>Fe</name>
        <dbReference type="ChEBI" id="CHEBI:18248"/>
    </ligandPart>
</feature>
<comment type="caution">
    <text evidence="8">The sequence shown here is derived from an EMBL/GenBank/DDBJ whole genome shotgun (WGS) entry which is preliminary data.</text>
</comment>
<keyword evidence="7" id="KW-0560">Oxidoreductase</keyword>
<evidence type="ECO:0000256" key="5">
    <source>
        <dbReference type="ARBA" id="ARBA00023004"/>
    </source>
</evidence>
<evidence type="ECO:0000313" key="11">
    <source>
        <dbReference type="Proteomes" id="UP000490939"/>
    </source>
</evidence>
<evidence type="ECO:0000256" key="4">
    <source>
        <dbReference type="ARBA" id="ARBA00022723"/>
    </source>
</evidence>
<evidence type="ECO:0000313" key="8">
    <source>
        <dbReference type="EMBL" id="KAE9973713.1"/>
    </source>
</evidence>
<dbReference type="PROSITE" id="PS00086">
    <property type="entry name" value="CYTOCHROME_P450"/>
    <property type="match status" value="1"/>
</dbReference>
<comment type="similarity">
    <text evidence="2 7">Belongs to the cytochrome P450 family.</text>
</comment>
<evidence type="ECO:0000256" key="7">
    <source>
        <dbReference type="RuleBase" id="RU000461"/>
    </source>
</evidence>
<dbReference type="GO" id="GO:0016705">
    <property type="term" value="F:oxidoreductase activity, acting on paired donors, with incorporation or reduction of molecular oxygen"/>
    <property type="evidence" value="ECO:0007669"/>
    <property type="project" value="InterPro"/>
</dbReference>
<dbReference type="PANTHER" id="PTHR24305:SF210">
    <property type="entry name" value="CYTOCHROME P450 MONOOXYGENASE ASQL-RELATED"/>
    <property type="match status" value="1"/>
</dbReference>
<evidence type="ECO:0000256" key="1">
    <source>
        <dbReference type="ARBA" id="ARBA00001971"/>
    </source>
</evidence>
<dbReference type="OrthoDB" id="1470350at2759"/>